<dbReference type="GO" id="GO:0009699">
    <property type="term" value="P:phenylpropanoid biosynthetic process"/>
    <property type="evidence" value="ECO:0007669"/>
    <property type="project" value="UniProtKB-ARBA"/>
</dbReference>
<dbReference type="EMBL" id="LVLJ01001861">
    <property type="protein sequence ID" value="OAE27585.1"/>
    <property type="molecule type" value="Genomic_DNA"/>
</dbReference>
<evidence type="ECO:0000313" key="6">
    <source>
        <dbReference type="EMBL" id="OAE27585.1"/>
    </source>
</evidence>
<name>A0A176W550_MARPO</name>
<dbReference type="Gene3D" id="2.40.480.10">
    <property type="entry name" value="Allene oxide cyclase-like"/>
    <property type="match status" value="1"/>
</dbReference>
<dbReference type="Pfam" id="PF03018">
    <property type="entry name" value="Dirigent"/>
    <property type="match status" value="1"/>
</dbReference>
<protein>
    <recommendedName>
        <fullName evidence="4">Dirigent protein</fullName>
    </recommendedName>
</protein>
<feature type="compositionally biased region" description="Basic residues" evidence="5">
    <location>
        <begin position="197"/>
        <end position="206"/>
    </location>
</feature>
<dbReference type="InterPro" id="IPR044859">
    <property type="entry name" value="Allene_oxi_cyc_Dirigent"/>
</dbReference>
<comment type="subcellular location">
    <subcellularLocation>
        <location evidence="4">Secreted</location>
        <location evidence="4">Extracellular space</location>
        <location evidence="4">Apoplast</location>
    </subcellularLocation>
</comment>
<keyword evidence="3 4" id="KW-0964">Secreted</keyword>
<evidence type="ECO:0000256" key="3">
    <source>
        <dbReference type="ARBA" id="ARBA00022525"/>
    </source>
</evidence>
<evidence type="ECO:0000256" key="2">
    <source>
        <dbReference type="ARBA" id="ARBA00011738"/>
    </source>
</evidence>
<dbReference type="Proteomes" id="UP000077202">
    <property type="component" value="Unassembled WGS sequence"/>
</dbReference>
<reference evidence="6" key="1">
    <citation type="submission" date="2016-03" db="EMBL/GenBank/DDBJ databases">
        <title>Mechanisms controlling the formation of the plant cell surface in tip-growing cells are functionally conserved among land plants.</title>
        <authorList>
            <person name="Honkanen S."/>
            <person name="Jones V.A."/>
            <person name="Morieri G."/>
            <person name="Champion C."/>
            <person name="Hetherington A.J."/>
            <person name="Kelly S."/>
            <person name="Saint-Marcoux D."/>
            <person name="Proust H."/>
            <person name="Prescott H."/>
            <person name="Dolan L."/>
        </authorList>
    </citation>
    <scope>NUCLEOTIDE SEQUENCE [LARGE SCALE GENOMIC DNA]</scope>
    <source>
        <tissue evidence="6">Whole gametophyte</tissue>
    </source>
</reference>
<evidence type="ECO:0000256" key="5">
    <source>
        <dbReference type="SAM" id="MobiDB-lite"/>
    </source>
</evidence>
<comment type="caution">
    <text evidence="6">The sequence shown here is derived from an EMBL/GenBank/DDBJ whole genome shotgun (WGS) entry which is preliminary data.</text>
</comment>
<comment type="subunit">
    <text evidence="2 4">Homodimer.</text>
</comment>
<accession>A0A176W550</accession>
<gene>
    <name evidence="6" type="ORF">AXG93_492s1010</name>
</gene>
<keyword evidence="4" id="KW-0052">Apoplast</keyword>
<dbReference type="AlphaFoldDB" id="A0A176W550"/>
<evidence type="ECO:0000256" key="4">
    <source>
        <dbReference type="RuleBase" id="RU363099"/>
    </source>
</evidence>
<keyword evidence="7" id="KW-1185">Reference proteome</keyword>
<proteinExistence type="inferred from homology"/>
<dbReference type="GO" id="GO:0048046">
    <property type="term" value="C:apoplast"/>
    <property type="evidence" value="ECO:0007669"/>
    <property type="project" value="UniProtKB-SubCell"/>
</dbReference>
<feature type="region of interest" description="Disordered" evidence="5">
    <location>
        <begin position="183"/>
        <end position="210"/>
    </location>
</feature>
<organism evidence="6 7">
    <name type="scientific">Marchantia polymorpha subsp. ruderalis</name>
    <dbReference type="NCBI Taxonomy" id="1480154"/>
    <lineage>
        <taxon>Eukaryota</taxon>
        <taxon>Viridiplantae</taxon>
        <taxon>Streptophyta</taxon>
        <taxon>Embryophyta</taxon>
        <taxon>Marchantiophyta</taxon>
        <taxon>Marchantiopsida</taxon>
        <taxon>Marchantiidae</taxon>
        <taxon>Marchantiales</taxon>
        <taxon>Marchantiaceae</taxon>
        <taxon>Marchantia</taxon>
    </lineage>
</organism>
<dbReference type="InterPro" id="IPR004265">
    <property type="entry name" value="Dirigent"/>
</dbReference>
<evidence type="ECO:0000313" key="7">
    <source>
        <dbReference type="Proteomes" id="UP000077202"/>
    </source>
</evidence>
<comment type="similarity">
    <text evidence="1 4">Belongs to the plant dirigent protein family.</text>
</comment>
<comment type="function">
    <text evidence="4">Dirigent proteins impart stereoselectivity on the phenoxy radical-coupling reaction, yielding optically active lignans from two molecules of coniferyl alcohol in the biosynthesis of lignans, flavonolignans, and alkaloids and thus plays a central role in plant secondary metabolism.</text>
</comment>
<evidence type="ECO:0000256" key="1">
    <source>
        <dbReference type="ARBA" id="ARBA00010746"/>
    </source>
</evidence>
<sequence length="335" mass="37219">MDHMSLRSNSKVNASYCKYVMSYYEFIPAGDTEVFKPLAADPVPNKGIGYVKNNLLYSSRDKTKVYGHVGGLYFYHTEDVIEDVVTITFSEGLVRPWGGSSISLRGSWFMTPDGQADLDKQELGIVGGQGQFRGATGFVKYEKVQKDPQTVFHVTCHIYVPDFVGRDHEVEINLNELLEADAKPNGFHGHGHDQGHGHGHNHGHGHDRREYDKHGVVFPDEVCELYQSVHLVFDHFISTIQTRGLNIPPVEEFDVTDSSGSYVSNMPRQRVIRVKGNTQEDQARIQSTGVLDLKINGRHGTISYGTNFLPSEDLGITGGTGAYESARLLSSVYPA</sequence>